<dbReference type="PANTHER" id="PTHR11819:SF77">
    <property type="entry name" value="SODIUM_GLUCOSE COTRANSPORT PROTEIN"/>
    <property type="match status" value="1"/>
</dbReference>
<keyword evidence="4 7" id="KW-1133">Transmembrane helix</keyword>
<feature type="transmembrane region" description="Helical" evidence="7">
    <location>
        <begin position="187"/>
        <end position="205"/>
    </location>
</feature>
<evidence type="ECO:0000256" key="2">
    <source>
        <dbReference type="ARBA" id="ARBA00006434"/>
    </source>
</evidence>
<feature type="transmembrane region" description="Helical" evidence="7">
    <location>
        <begin position="244"/>
        <end position="266"/>
    </location>
</feature>
<gene>
    <name evidence="8" type="ORF">G0Q06_06370</name>
</gene>
<dbReference type="GO" id="GO:0005886">
    <property type="term" value="C:plasma membrane"/>
    <property type="evidence" value="ECO:0007669"/>
    <property type="project" value="TreeGrafter"/>
</dbReference>
<evidence type="ECO:0000256" key="5">
    <source>
        <dbReference type="ARBA" id="ARBA00023136"/>
    </source>
</evidence>
<dbReference type="Pfam" id="PF00474">
    <property type="entry name" value="SSF"/>
    <property type="match status" value="1"/>
</dbReference>
<feature type="transmembrane region" description="Helical" evidence="7">
    <location>
        <begin position="43"/>
        <end position="63"/>
    </location>
</feature>
<protein>
    <submittedName>
        <fullName evidence="8">Na+:solute symporter</fullName>
    </submittedName>
</protein>
<dbReference type="Proteomes" id="UP000478417">
    <property type="component" value="Unassembled WGS sequence"/>
</dbReference>
<dbReference type="AlphaFoldDB" id="A0A6B2M2N3"/>
<feature type="transmembrane region" description="Helical" evidence="7">
    <location>
        <begin position="435"/>
        <end position="454"/>
    </location>
</feature>
<comment type="subcellular location">
    <subcellularLocation>
        <location evidence="1">Membrane</location>
        <topology evidence="1">Multi-pass membrane protein</topology>
    </subcellularLocation>
</comment>
<feature type="transmembrane region" description="Helical" evidence="7">
    <location>
        <begin position="376"/>
        <end position="399"/>
    </location>
</feature>
<feature type="transmembrane region" description="Helical" evidence="7">
    <location>
        <begin position="541"/>
        <end position="562"/>
    </location>
</feature>
<dbReference type="PANTHER" id="PTHR11819">
    <property type="entry name" value="SOLUTE CARRIER FAMILY 5"/>
    <property type="match status" value="1"/>
</dbReference>
<evidence type="ECO:0000313" key="8">
    <source>
        <dbReference type="EMBL" id="NDV62065.1"/>
    </source>
</evidence>
<evidence type="ECO:0000256" key="3">
    <source>
        <dbReference type="ARBA" id="ARBA00022692"/>
    </source>
</evidence>
<dbReference type="EMBL" id="JAAGNX010000002">
    <property type="protein sequence ID" value="NDV62065.1"/>
    <property type="molecule type" value="Genomic_DNA"/>
</dbReference>
<evidence type="ECO:0000313" key="9">
    <source>
        <dbReference type="Proteomes" id="UP000478417"/>
    </source>
</evidence>
<feature type="transmembrane region" description="Helical" evidence="7">
    <location>
        <begin position="75"/>
        <end position="96"/>
    </location>
</feature>
<organism evidence="8 9">
    <name type="scientific">Oceanipulchritudo coccoides</name>
    <dbReference type="NCBI Taxonomy" id="2706888"/>
    <lineage>
        <taxon>Bacteria</taxon>
        <taxon>Pseudomonadati</taxon>
        <taxon>Verrucomicrobiota</taxon>
        <taxon>Opitutia</taxon>
        <taxon>Puniceicoccales</taxon>
        <taxon>Oceanipulchritudinaceae</taxon>
        <taxon>Oceanipulchritudo</taxon>
    </lineage>
</organism>
<dbReference type="CDD" id="cd11477">
    <property type="entry name" value="SLC5sbd_u1"/>
    <property type="match status" value="1"/>
</dbReference>
<feature type="transmembrane region" description="Helical" evidence="7">
    <location>
        <begin position="405"/>
        <end position="426"/>
    </location>
</feature>
<feature type="transmembrane region" description="Helical" evidence="7">
    <location>
        <begin position="120"/>
        <end position="141"/>
    </location>
</feature>
<feature type="transmembrane region" description="Helical" evidence="7">
    <location>
        <begin position="568"/>
        <end position="588"/>
    </location>
</feature>
<keyword evidence="9" id="KW-1185">Reference proteome</keyword>
<evidence type="ECO:0000256" key="4">
    <source>
        <dbReference type="ARBA" id="ARBA00022989"/>
    </source>
</evidence>
<feature type="transmembrane region" description="Helical" evidence="7">
    <location>
        <begin position="161"/>
        <end position="180"/>
    </location>
</feature>
<dbReference type="Gene3D" id="1.20.1730.10">
    <property type="entry name" value="Sodium/glucose cotransporter"/>
    <property type="match status" value="1"/>
</dbReference>
<sequence>MHWIDWSIVGIFLVSMVAVGLYFSKRAGDSIDSYFVSGRSLKWYIVGASLIATSFAADTPLWVTSLVRQNGIHAIWQYWSPLIGGALAVVLFSRLWRRLGVITDIEMLELRYSGPAAKSLRGISATMGALVLCPLIIGWVVKAMDTIVRETMGLPPEYQMMSTGVILLCALLLCALSGLYGVVYTDFIQFIIATVGVIVLAILSIREVGGISSMVEQLSNMSEWQGKGLNIAPRIGSAPGYMSIWNAIGFFGLLWIGVAMSGGYNAQRILASKDSRHASIGMLMHTIVYYAVISWPWIAVALASIIIFPDMGAAGDDAAYPRMVLHILPVGLRGIMIAAMMAAFISTISTLFNWGSSYIVNDLYRRFIRKDEKPKHYVTVARLVTTGVGIAGAIISLYAEDIQQLLGIFYVVGGGSLLIGLMRWFWWRMTPRAELVAFVMTWVVALLMLFAKIFDQPMAILLNLPEDVSFSSDYSLLGARMLFMAVFGLIVGVIVSYTGKPTDMEKLKEFVRRSGVPRPGWGPVVREMEDHKAGVSVPLTLWHWALVTILIVCLLFSIGSFILGRWALSAVLFAVFFGLLIHSVAVIGKELGNRSEQG</sequence>
<evidence type="ECO:0000256" key="7">
    <source>
        <dbReference type="SAM" id="Phobius"/>
    </source>
</evidence>
<name>A0A6B2M2N3_9BACT</name>
<dbReference type="PROSITE" id="PS50283">
    <property type="entry name" value="NA_SOLUT_SYMP_3"/>
    <property type="match status" value="1"/>
</dbReference>
<dbReference type="InterPro" id="IPR001734">
    <property type="entry name" value="Na/solute_symporter"/>
</dbReference>
<proteinExistence type="inferred from homology"/>
<comment type="similarity">
    <text evidence="2 6">Belongs to the sodium:solute symporter (SSF) (TC 2.A.21) family.</text>
</comment>
<dbReference type="RefSeq" id="WP_163963636.1">
    <property type="nucleotide sequence ID" value="NZ_JAAGNX010000002.1"/>
</dbReference>
<keyword evidence="3 7" id="KW-0812">Transmembrane</keyword>
<dbReference type="InterPro" id="IPR038377">
    <property type="entry name" value="Na/Glc_symporter_sf"/>
</dbReference>
<reference evidence="8 9" key="1">
    <citation type="submission" date="2020-02" db="EMBL/GenBank/DDBJ databases">
        <title>Albibacoteraceae fam. nov., the first described family within the subdivision 4 Verrucomicrobia.</title>
        <authorList>
            <person name="Xi F."/>
        </authorList>
    </citation>
    <scope>NUCLEOTIDE SEQUENCE [LARGE SCALE GENOMIC DNA]</scope>
    <source>
        <strain evidence="8 9">CK1056</strain>
    </source>
</reference>
<feature type="transmembrane region" description="Helical" evidence="7">
    <location>
        <begin position="328"/>
        <end position="355"/>
    </location>
</feature>
<feature type="transmembrane region" description="Helical" evidence="7">
    <location>
        <begin position="287"/>
        <end position="308"/>
    </location>
</feature>
<keyword evidence="5 7" id="KW-0472">Membrane</keyword>
<accession>A0A6B2M2N3</accession>
<comment type="caution">
    <text evidence="8">The sequence shown here is derived from an EMBL/GenBank/DDBJ whole genome shotgun (WGS) entry which is preliminary data.</text>
</comment>
<feature type="transmembrane region" description="Helical" evidence="7">
    <location>
        <begin position="6"/>
        <end position="23"/>
    </location>
</feature>
<evidence type="ECO:0000256" key="6">
    <source>
        <dbReference type="RuleBase" id="RU362091"/>
    </source>
</evidence>
<dbReference type="GO" id="GO:0005412">
    <property type="term" value="F:D-glucose:sodium symporter activity"/>
    <property type="evidence" value="ECO:0007669"/>
    <property type="project" value="TreeGrafter"/>
</dbReference>
<feature type="transmembrane region" description="Helical" evidence="7">
    <location>
        <begin position="474"/>
        <end position="498"/>
    </location>
</feature>
<evidence type="ECO:0000256" key="1">
    <source>
        <dbReference type="ARBA" id="ARBA00004141"/>
    </source>
</evidence>